<dbReference type="EMBL" id="VFQX01000072">
    <property type="protein sequence ID" value="KAF0972096.1"/>
    <property type="molecule type" value="Genomic_DNA"/>
</dbReference>
<feature type="chain" id="PRO_5025366797" evidence="1">
    <location>
        <begin position="22"/>
        <end position="154"/>
    </location>
</feature>
<dbReference type="Proteomes" id="UP000444721">
    <property type="component" value="Unassembled WGS sequence"/>
</dbReference>
<dbReference type="AlphaFoldDB" id="A0A6A5BBP0"/>
<feature type="signal peptide" evidence="1">
    <location>
        <begin position="1"/>
        <end position="21"/>
    </location>
</feature>
<keyword evidence="1" id="KW-0732">Signal</keyword>
<evidence type="ECO:0000256" key="1">
    <source>
        <dbReference type="SAM" id="SignalP"/>
    </source>
</evidence>
<name>A0A6A5BBP0_NAEFO</name>
<protein>
    <submittedName>
        <fullName evidence="2">Uncharacterized protein</fullName>
    </submittedName>
</protein>
<proteinExistence type="predicted"/>
<evidence type="ECO:0000313" key="3">
    <source>
        <dbReference type="Proteomes" id="UP000444721"/>
    </source>
</evidence>
<reference evidence="2 3" key="1">
    <citation type="journal article" date="2019" name="Sci. Rep.">
        <title>Nanopore sequencing improves the draft genome of the human pathogenic amoeba Naegleria fowleri.</title>
        <authorList>
            <person name="Liechti N."/>
            <person name="Schurch N."/>
            <person name="Bruggmann R."/>
            <person name="Wittwer M."/>
        </authorList>
    </citation>
    <scope>NUCLEOTIDE SEQUENCE [LARGE SCALE GENOMIC DNA]</scope>
    <source>
        <strain evidence="2 3">ATCC 30894</strain>
    </source>
</reference>
<dbReference type="VEuPathDB" id="AmoebaDB:FDP41_009792"/>
<evidence type="ECO:0000313" key="2">
    <source>
        <dbReference type="EMBL" id="KAF0972096.1"/>
    </source>
</evidence>
<gene>
    <name evidence="2" type="ORF">FDP41_009792</name>
</gene>
<comment type="caution">
    <text evidence="2">The sequence shown here is derived from an EMBL/GenBank/DDBJ whole genome shotgun (WGS) entry which is preliminary data.</text>
</comment>
<dbReference type="OrthoDB" id="10299796at2759"/>
<dbReference type="VEuPathDB" id="AmoebaDB:NfTy_088120"/>
<accession>A0A6A5BBP0</accession>
<keyword evidence="3" id="KW-1185">Reference proteome</keyword>
<organism evidence="2 3">
    <name type="scientific">Naegleria fowleri</name>
    <name type="common">Brain eating amoeba</name>
    <dbReference type="NCBI Taxonomy" id="5763"/>
    <lineage>
        <taxon>Eukaryota</taxon>
        <taxon>Discoba</taxon>
        <taxon>Heterolobosea</taxon>
        <taxon>Tetramitia</taxon>
        <taxon>Eutetramitia</taxon>
        <taxon>Vahlkampfiidae</taxon>
        <taxon>Naegleria</taxon>
    </lineage>
</organism>
<dbReference type="RefSeq" id="XP_044556811.1">
    <property type="nucleotide sequence ID" value="XM_044713788.1"/>
</dbReference>
<dbReference type="GeneID" id="68117007"/>
<sequence>MKLLLFLLIILLHVYLTVVWKAPFHAFVAQPVFTPLEMVYKNYLVGNVIQNRDFTLSQSNIPNSSPVQKFNSIYSGSTIQVITMGGAVSVNAVKLVGVNNGLSQSITLNQSSRKVIFYSAWGKAENVGGVSDPNYSFYLDVHFTWMELPYMVSR</sequence>